<dbReference type="PANTHER" id="PTHR21310">
    <property type="entry name" value="AMINOGLYCOSIDE PHOSPHOTRANSFERASE-RELATED-RELATED"/>
    <property type="match status" value="1"/>
</dbReference>
<keyword evidence="3" id="KW-1185">Reference proteome</keyword>
<dbReference type="AlphaFoldDB" id="A0A1R1F4B5"/>
<dbReference type="RefSeq" id="WP_076169154.1">
    <property type="nucleotide sequence ID" value="NZ_MRTP01000001.1"/>
</dbReference>
<dbReference type="Gene3D" id="3.30.200.150">
    <property type="match status" value="1"/>
</dbReference>
<evidence type="ECO:0000313" key="3">
    <source>
        <dbReference type="Proteomes" id="UP000187172"/>
    </source>
</evidence>
<dbReference type="SUPFAM" id="SSF56112">
    <property type="entry name" value="Protein kinase-like (PK-like)"/>
    <property type="match status" value="1"/>
</dbReference>
<dbReference type="EMBL" id="MRTP01000001">
    <property type="protein sequence ID" value="OMF58907.1"/>
    <property type="molecule type" value="Genomic_DNA"/>
</dbReference>
<sequence>MTEYEKPIVDITLVEEMISEHLGDGAVEITPLQGGNLSRVFSFNHEGQGYVIKFSDLEGAYQSEIFVSDLLSSQGIPFPRCIGHGKTGNLDYSILEKIEGRNLADFSAEEQRRRLPELIRILTHLNHIDLGGARGYGWIGAGGDGAFPTWKDYWESVYAEDQTGSFWENWYALFHTSCLEKEVFDEIYSRLTAYSHFNEPYRYFIHGDFHQWNILSDGSRITGILDCNCAYGDFLVDLAILDRHMDGHNVVQAYQDHQAQAGIVIPDFNERLKGAYYFKGLDGLRFYAKMGWTDAYEYTRNFLLGLDKS</sequence>
<feature type="domain" description="Aminoglycoside phosphotransferase" evidence="1">
    <location>
        <begin position="28"/>
        <end position="245"/>
    </location>
</feature>
<name>A0A1R1F4B5_9BACL</name>
<evidence type="ECO:0000259" key="1">
    <source>
        <dbReference type="Pfam" id="PF01636"/>
    </source>
</evidence>
<dbReference type="InterPro" id="IPR011009">
    <property type="entry name" value="Kinase-like_dom_sf"/>
</dbReference>
<dbReference type="Pfam" id="PF01636">
    <property type="entry name" value="APH"/>
    <property type="match status" value="1"/>
</dbReference>
<reference evidence="2 3" key="1">
    <citation type="submission" date="2016-11" db="EMBL/GenBank/DDBJ databases">
        <title>Paenibacillus species isolates.</title>
        <authorList>
            <person name="Beno S.M."/>
        </authorList>
    </citation>
    <scope>NUCLEOTIDE SEQUENCE [LARGE SCALE GENOMIC DNA]</scope>
    <source>
        <strain evidence="2 3">FSL R5-0378</strain>
    </source>
</reference>
<dbReference type="InterPro" id="IPR002575">
    <property type="entry name" value="Aminoglycoside_PTrfase"/>
</dbReference>
<dbReference type="InterPro" id="IPR051678">
    <property type="entry name" value="AGP_Transferase"/>
</dbReference>
<accession>A0A1R1F4B5</accession>
<proteinExistence type="predicted"/>
<organism evidence="2 3">
    <name type="scientific">Paenibacillus rhizosphaerae</name>
    <dbReference type="NCBI Taxonomy" id="297318"/>
    <lineage>
        <taxon>Bacteria</taxon>
        <taxon>Bacillati</taxon>
        <taxon>Bacillota</taxon>
        <taxon>Bacilli</taxon>
        <taxon>Bacillales</taxon>
        <taxon>Paenibacillaceae</taxon>
        <taxon>Paenibacillus</taxon>
    </lineage>
</organism>
<gene>
    <name evidence="2" type="ORF">BK138_10635</name>
</gene>
<protein>
    <recommendedName>
        <fullName evidence="1">Aminoglycoside phosphotransferase domain-containing protein</fullName>
    </recommendedName>
</protein>
<comment type="caution">
    <text evidence="2">The sequence shown here is derived from an EMBL/GenBank/DDBJ whole genome shotgun (WGS) entry which is preliminary data.</text>
</comment>
<dbReference type="Proteomes" id="UP000187172">
    <property type="component" value="Unassembled WGS sequence"/>
</dbReference>
<dbReference type="STRING" id="297318.BK138_10635"/>
<evidence type="ECO:0000313" key="2">
    <source>
        <dbReference type="EMBL" id="OMF58907.1"/>
    </source>
</evidence>
<dbReference type="Gene3D" id="3.90.1200.10">
    <property type="match status" value="1"/>
</dbReference>